<organism evidence="1 2">
    <name type="scientific">Steinernema carpocapsae</name>
    <name type="common">Entomopathogenic nematode</name>
    <dbReference type="NCBI Taxonomy" id="34508"/>
    <lineage>
        <taxon>Eukaryota</taxon>
        <taxon>Metazoa</taxon>
        <taxon>Ecdysozoa</taxon>
        <taxon>Nematoda</taxon>
        <taxon>Chromadorea</taxon>
        <taxon>Rhabditida</taxon>
        <taxon>Tylenchina</taxon>
        <taxon>Panagrolaimomorpha</taxon>
        <taxon>Strongyloidoidea</taxon>
        <taxon>Steinernematidae</taxon>
        <taxon>Steinernema</taxon>
    </lineage>
</organism>
<dbReference type="AlphaFoldDB" id="A0A4U5LQ23"/>
<dbReference type="Proteomes" id="UP000298663">
    <property type="component" value="Unassembled WGS sequence"/>
</dbReference>
<evidence type="ECO:0000313" key="1">
    <source>
        <dbReference type="EMBL" id="TKR58034.1"/>
    </source>
</evidence>
<dbReference type="OrthoDB" id="5874348at2759"/>
<proteinExistence type="predicted"/>
<sequence>MILHGMLSVNLLSGSSLTIKKLSILLHHLKYSRRKIDNPAVLYDNHSVIRSRERYLSQIREARTEGYRIFYLNETWVHKGMSHMYDWQSHYTPEEKKGYCSGPTTPAEHGKRAIVVHTVGKDGLVEGALKTMIGQRSHGEGDYHKEMTSSCATGSASYTKPIAVTR</sequence>
<keyword evidence="2" id="KW-1185">Reference proteome</keyword>
<gene>
    <name evidence="1" type="ORF">L596_030658</name>
</gene>
<dbReference type="EMBL" id="AZBU02000014">
    <property type="protein sequence ID" value="TKR58034.1"/>
    <property type="molecule type" value="Genomic_DNA"/>
</dbReference>
<dbReference type="PANTHER" id="PTHR33939:SF1">
    <property type="entry name" value="DUF4371 DOMAIN-CONTAINING PROTEIN"/>
    <property type="match status" value="1"/>
</dbReference>
<name>A0A4U5LQ23_STECR</name>
<evidence type="ECO:0000313" key="2">
    <source>
        <dbReference type="Proteomes" id="UP000298663"/>
    </source>
</evidence>
<protein>
    <submittedName>
        <fullName evidence="1">Uncharacterized protein</fullName>
    </submittedName>
</protein>
<accession>A0A4U5LQ23</accession>
<reference evidence="1 2" key="2">
    <citation type="journal article" date="2019" name="G3 (Bethesda)">
        <title>Hybrid Assembly of the Genome of the Entomopathogenic Nematode Steinernema carpocapsae Identifies the X-Chromosome.</title>
        <authorList>
            <person name="Serra L."/>
            <person name="Macchietto M."/>
            <person name="Macias-Munoz A."/>
            <person name="McGill C.J."/>
            <person name="Rodriguez I.M."/>
            <person name="Rodriguez B."/>
            <person name="Murad R."/>
            <person name="Mortazavi A."/>
        </authorList>
    </citation>
    <scope>NUCLEOTIDE SEQUENCE [LARGE SCALE GENOMIC DNA]</scope>
    <source>
        <strain evidence="1 2">ALL</strain>
    </source>
</reference>
<reference evidence="1 2" key="1">
    <citation type="journal article" date="2015" name="Genome Biol.">
        <title>Comparative genomics of Steinernema reveals deeply conserved gene regulatory networks.</title>
        <authorList>
            <person name="Dillman A.R."/>
            <person name="Macchietto M."/>
            <person name="Porter C.F."/>
            <person name="Rogers A."/>
            <person name="Williams B."/>
            <person name="Antoshechkin I."/>
            <person name="Lee M.M."/>
            <person name="Goodwin Z."/>
            <person name="Lu X."/>
            <person name="Lewis E.E."/>
            <person name="Goodrich-Blair H."/>
            <person name="Stock S.P."/>
            <person name="Adams B.J."/>
            <person name="Sternberg P.W."/>
            <person name="Mortazavi A."/>
        </authorList>
    </citation>
    <scope>NUCLEOTIDE SEQUENCE [LARGE SCALE GENOMIC DNA]</scope>
    <source>
        <strain evidence="1 2">ALL</strain>
    </source>
</reference>
<dbReference type="PANTHER" id="PTHR33939">
    <property type="entry name" value="PROTEIN CBG22215"/>
    <property type="match status" value="1"/>
</dbReference>
<comment type="caution">
    <text evidence="1">The sequence shown here is derived from an EMBL/GenBank/DDBJ whole genome shotgun (WGS) entry which is preliminary data.</text>
</comment>